<evidence type="ECO:0000256" key="2">
    <source>
        <dbReference type="ARBA" id="ARBA00008031"/>
    </source>
</evidence>
<dbReference type="EMBL" id="LAXI01000003">
    <property type="protein sequence ID" value="KRS18463.1"/>
    <property type="molecule type" value="Genomic_DNA"/>
</dbReference>
<dbReference type="InterPro" id="IPR029065">
    <property type="entry name" value="Enolase_C-like"/>
</dbReference>
<evidence type="ECO:0000256" key="1">
    <source>
        <dbReference type="ARBA" id="ARBA00001946"/>
    </source>
</evidence>
<dbReference type="GO" id="GO:0000287">
    <property type="term" value="F:magnesium ion binding"/>
    <property type="evidence" value="ECO:0007669"/>
    <property type="project" value="UniProtKB-ARBA"/>
</dbReference>
<dbReference type="PROSITE" id="PS00909">
    <property type="entry name" value="MR_MLE_2"/>
    <property type="match status" value="1"/>
</dbReference>
<dbReference type="SFLD" id="SFLDS00001">
    <property type="entry name" value="Enolase"/>
    <property type="match status" value="1"/>
</dbReference>
<sequence length="368" mass="39734">MKITEIEIFPVSIPTITPYFVSSGTLTAANSIVIRLHTDTGLYGIGDTSPSPLFSEESPQSVISTIRDFLAPAIHGMNPLELERVHQRMDAAIKANSFAKAAIGIALYDLLGKHFDVPAYQLMGGLVRDEFPLLWPLMGGDAETNVREAQDAMKRGYRSVMIKVGHNEPDIEVERVAAVRKTIGDKCVLIPDANQGWSPQVAIQCIRRMEPYNVAWVEQPVPRWDLDGMVKVREATGALISADESLCSTYDAMALVKSGAVDVVSVKLQKSEGLLKAKKIAAITEAANIPIFINSMIETGGSVAASLQFAASTPNVVPYTAALMSTQRLQDDILTPGSLAIDGPTIRVTDRPGLGIELDEAKLSKYAA</sequence>
<proteinExistence type="inferred from homology"/>
<comment type="similarity">
    <text evidence="2">Belongs to the mandelate racemase/muconate lactonizing enzyme family.</text>
</comment>
<feature type="domain" description="Mandelate racemase/muconate lactonizing enzyme C-terminal" evidence="5">
    <location>
        <begin position="142"/>
        <end position="239"/>
    </location>
</feature>
<dbReference type="Proteomes" id="UP000051401">
    <property type="component" value="Unassembled WGS sequence"/>
</dbReference>
<dbReference type="KEGG" id="rid:RIdsm_01230"/>
<dbReference type="SUPFAM" id="SSF51604">
    <property type="entry name" value="Enolase C-terminal domain-like"/>
    <property type="match status" value="1"/>
</dbReference>
<evidence type="ECO:0000313" key="8">
    <source>
        <dbReference type="Proteomes" id="UP000051401"/>
    </source>
</evidence>
<evidence type="ECO:0000259" key="5">
    <source>
        <dbReference type="SMART" id="SM00922"/>
    </source>
</evidence>
<dbReference type="RefSeq" id="WP_057814511.1">
    <property type="nucleotide sequence ID" value="NZ_CP031598.1"/>
</dbReference>
<dbReference type="Proteomes" id="UP000325785">
    <property type="component" value="Chromosome"/>
</dbReference>
<dbReference type="EMBL" id="CP031598">
    <property type="protein sequence ID" value="QEW25443.1"/>
    <property type="molecule type" value="Genomic_DNA"/>
</dbReference>
<dbReference type="Gene3D" id="3.30.390.10">
    <property type="entry name" value="Enolase-like, N-terminal domain"/>
    <property type="match status" value="1"/>
</dbReference>
<organism evidence="6 8">
    <name type="scientific">Roseovarius indicus</name>
    <dbReference type="NCBI Taxonomy" id="540747"/>
    <lineage>
        <taxon>Bacteria</taxon>
        <taxon>Pseudomonadati</taxon>
        <taxon>Pseudomonadota</taxon>
        <taxon>Alphaproteobacteria</taxon>
        <taxon>Rhodobacterales</taxon>
        <taxon>Roseobacteraceae</taxon>
        <taxon>Roseovarius</taxon>
    </lineage>
</organism>
<keyword evidence="8" id="KW-1185">Reference proteome</keyword>
<keyword evidence="7" id="KW-0413">Isomerase</keyword>
<dbReference type="SUPFAM" id="SSF54826">
    <property type="entry name" value="Enolase N-terminal domain-like"/>
    <property type="match status" value="1"/>
</dbReference>
<dbReference type="InterPro" id="IPR013341">
    <property type="entry name" value="Mandelate_racemase_N_dom"/>
</dbReference>
<name>A0A0T5PBZ7_9RHOB</name>
<dbReference type="InterPro" id="IPR018110">
    <property type="entry name" value="Mandel_Rmase/mucon_lact_enz_CS"/>
</dbReference>
<dbReference type="PANTHER" id="PTHR48080">
    <property type="entry name" value="D-GALACTONATE DEHYDRATASE-RELATED"/>
    <property type="match status" value="1"/>
</dbReference>
<evidence type="ECO:0000313" key="9">
    <source>
        <dbReference type="Proteomes" id="UP000325785"/>
    </source>
</evidence>
<evidence type="ECO:0000313" key="6">
    <source>
        <dbReference type="EMBL" id="KRS18463.1"/>
    </source>
</evidence>
<evidence type="ECO:0000313" key="7">
    <source>
        <dbReference type="EMBL" id="QEW25443.1"/>
    </source>
</evidence>
<dbReference type="Pfam" id="PF02746">
    <property type="entry name" value="MR_MLE_N"/>
    <property type="match status" value="1"/>
</dbReference>
<dbReference type="GO" id="GO:0016853">
    <property type="term" value="F:isomerase activity"/>
    <property type="evidence" value="ECO:0007669"/>
    <property type="project" value="UniProtKB-KW"/>
</dbReference>
<keyword evidence="4" id="KW-0460">Magnesium</keyword>
<dbReference type="SFLD" id="SFLDG00180">
    <property type="entry name" value="muconate_cycloisomerase"/>
    <property type="match status" value="1"/>
</dbReference>
<dbReference type="SMART" id="SM00922">
    <property type="entry name" value="MR_MLE"/>
    <property type="match status" value="1"/>
</dbReference>
<dbReference type="InterPro" id="IPR013342">
    <property type="entry name" value="Mandelate_racemase_C"/>
</dbReference>
<accession>A0A0T5PBZ7</accession>
<evidence type="ECO:0000256" key="3">
    <source>
        <dbReference type="ARBA" id="ARBA00022723"/>
    </source>
</evidence>
<dbReference type="Pfam" id="PF13378">
    <property type="entry name" value="MR_MLE_C"/>
    <property type="match status" value="1"/>
</dbReference>
<dbReference type="GO" id="GO:0009063">
    <property type="term" value="P:amino acid catabolic process"/>
    <property type="evidence" value="ECO:0007669"/>
    <property type="project" value="InterPro"/>
</dbReference>
<protein>
    <submittedName>
        <fullName evidence="7">L-Ala-D/L-Glu epimerase</fullName>
        <ecNumber evidence="7">5.1.1.-</ecNumber>
    </submittedName>
</protein>
<keyword evidence="3" id="KW-0479">Metal-binding</keyword>
<comment type="cofactor">
    <cofactor evidence="1">
        <name>Mg(2+)</name>
        <dbReference type="ChEBI" id="CHEBI:18420"/>
    </cofactor>
</comment>
<dbReference type="InterPro" id="IPR029017">
    <property type="entry name" value="Enolase-like_N"/>
</dbReference>
<gene>
    <name evidence="7" type="primary">ykfB</name>
    <name evidence="7" type="ORF">RIdsm_01230</name>
    <name evidence="6" type="ORF">XM52_06495</name>
</gene>
<dbReference type="SFLD" id="SFLDF00009">
    <property type="entry name" value="o-succinylbenzoate_synthase"/>
    <property type="match status" value="1"/>
</dbReference>
<dbReference type="PANTHER" id="PTHR48080:SF3">
    <property type="entry name" value="ENOLASE SUPERFAMILY MEMBER DDB_G0284701"/>
    <property type="match status" value="1"/>
</dbReference>
<reference evidence="6 8" key="1">
    <citation type="submission" date="2015-04" db="EMBL/GenBank/DDBJ databases">
        <title>The draft genome sequence of Roseovarius indicus B108T.</title>
        <authorList>
            <person name="Li G."/>
            <person name="Lai Q."/>
            <person name="Shao Z."/>
            <person name="Yan P."/>
        </authorList>
    </citation>
    <scope>NUCLEOTIDE SEQUENCE [LARGE SCALE GENOMIC DNA]</scope>
    <source>
        <strain evidence="6 8">B108</strain>
    </source>
</reference>
<dbReference type="FunFam" id="3.30.390.10:FF:000009">
    <property type="entry name" value="Hydrophobic dipeptide epimerase"/>
    <property type="match status" value="1"/>
</dbReference>
<dbReference type="InterPro" id="IPR036849">
    <property type="entry name" value="Enolase-like_C_sf"/>
</dbReference>
<dbReference type="PATRIC" id="fig|540747.5.peg.3660"/>
<reference evidence="7 9" key="2">
    <citation type="submission" date="2018-08" db="EMBL/GenBank/DDBJ databases">
        <title>Genetic Globetrotter - A new plasmid hitch-hiking vast phylogenetic and geographic distances.</title>
        <authorList>
            <person name="Vollmers J."/>
            <person name="Petersen J."/>
        </authorList>
    </citation>
    <scope>NUCLEOTIDE SEQUENCE [LARGE SCALE GENOMIC DNA]</scope>
    <source>
        <strain evidence="7 9">DSM 26383</strain>
    </source>
</reference>
<dbReference type="InterPro" id="IPR034593">
    <property type="entry name" value="DgoD-like"/>
</dbReference>
<dbReference type="EC" id="5.1.1.-" evidence="7"/>
<evidence type="ECO:0000256" key="4">
    <source>
        <dbReference type="ARBA" id="ARBA00022842"/>
    </source>
</evidence>
<dbReference type="Gene3D" id="3.20.20.120">
    <property type="entry name" value="Enolase-like C-terminal domain"/>
    <property type="match status" value="1"/>
</dbReference>
<dbReference type="STRING" id="540747.SAMN04488031_104316"/>
<dbReference type="AlphaFoldDB" id="A0A0T5PBZ7"/>